<feature type="domain" description="Enoyl reductase (ER)" evidence="3">
    <location>
        <begin position="17"/>
        <end position="345"/>
    </location>
</feature>
<comment type="similarity">
    <text evidence="1">Belongs to the zinc-containing alcohol dehydrogenase family.</text>
</comment>
<evidence type="ECO:0000256" key="2">
    <source>
        <dbReference type="ARBA" id="ARBA00023002"/>
    </source>
</evidence>
<dbReference type="GO" id="GO:0016651">
    <property type="term" value="F:oxidoreductase activity, acting on NAD(P)H"/>
    <property type="evidence" value="ECO:0007669"/>
    <property type="project" value="InterPro"/>
</dbReference>
<dbReference type="Pfam" id="PF00107">
    <property type="entry name" value="ADH_zinc_N"/>
    <property type="match status" value="1"/>
</dbReference>
<evidence type="ECO:0000259" key="3">
    <source>
        <dbReference type="SMART" id="SM00829"/>
    </source>
</evidence>
<evidence type="ECO:0000313" key="5">
    <source>
        <dbReference type="Proteomes" id="UP000605986"/>
    </source>
</evidence>
<dbReference type="PANTHER" id="PTHR45348:SF2">
    <property type="entry name" value="ZINC-TYPE ALCOHOL DEHYDROGENASE-LIKE PROTEIN C2E1P3.01"/>
    <property type="match status" value="1"/>
</dbReference>
<dbReference type="AlphaFoldDB" id="A0A8H4P594"/>
<dbReference type="Gene3D" id="3.90.180.10">
    <property type="entry name" value="Medium-chain alcohol dehydrogenases, catalytic domain"/>
    <property type="match status" value="1"/>
</dbReference>
<dbReference type="InterPro" id="IPR011032">
    <property type="entry name" value="GroES-like_sf"/>
</dbReference>
<dbReference type="InterPro" id="IPR047122">
    <property type="entry name" value="Trans-enoyl_RdTase-like"/>
</dbReference>
<dbReference type="Pfam" id="PF08240">
    <property type="entry name" value="ADH_N"/>
    <property type="match status" value="1"/>
</dbReference>
<gene>
    <name evidence="4" type="ORF">F53441_7951</name>
</gene>
<dbReference type="PANTHER" id="PTHR45348">
    <property type="entry name" value="HYPOTHETICAL OXIDOREDUCTASE (EUROFUNG)"/>
    <property type="match status" value="1"/>
</dbReference>
<dbReference type="OrthoDB" id="10257049at2759"/>
<dbReference type="Gene3D" id="3.40.50.720">
    <property type="entry name" value="NAD(P)-binding Rossmann-like Domain"/>
    <property type="match status" value="1"/>
</dbReference>
<dbReference type="CDD" id="cd08249">
    <property type="entry name" value="enoyl_reductase_like"/>
    <property type="match status" value="1"/>
</dbReference>
<comment type="caution">
    <text evidence="4">The sequence shown here is derived from an EMBL/GenBank/DDBJ whole genome shotgun (WGS) entry which is preliminary data.</text>
</comment>
<keyword evidence="2" id="KW-0560">Oxidoreductase</keyword>
<accession>A0A8H4P594</accession>
<sequence length="347" mass="37249">MSKSFIPNIAAIIPTKHAPLAIQERFIPTPSKGEMLVRNHVVAANPSDWKAHDYGVLVTEFPGVLGSEISGVIVSVGSDVTRFKPGDCVMAIAQGVLYGNSNRAGFQTYTILDELTTARLPNNLTFEEGAVLPVGMMTASVALFAGLELPMREASDDELAAIVVWSGASAVGVAAVQIAHALGWPVYATASPKHHEWLKTLGATDVWDYRDPQVAQKISQAIKSAGLKIRGIVDARAEGSSFDSVAEILNAAESTTGARITTLSPWPEEKPMPQGAIVHHTDLTRFTTDYTDMTRWLFGGWLEEALKDGRVKPAPKPRVFEGGLEAAQKMLDALKAGASGEKFMLKV</sequence>
<proteinExistence type="inferred from homology"/>
<evidence type="ECO:0000313" key="4">
    <source>
        <dbReference type="EMBL" id="KAF4448697.1"/>
    </source>
</evidence>
<dbReference type="EMBL" id="JAADJG010000324">
    <property type="protein sequence ID" value="KAF4448697.1"/>
    <property type="molecule type" value="Genomic_DNA"/>
</dbReference>
<dbReference type="InterPro" id="IPR013154">
    <property type="entry name" value="ADH-like_N"/>
</dbReference>
<dbReference type="InterPro" id="IPR013149">
    <property type="entry name" value="ADH-like_C"/>
</dbReference>
<dbReference type="InterPro" id="IPR036291">
    <property type="entry name" value="NAD(P)-bd_dom_sf"/>
</dbReference>
<name>A0A8H4P594_9HYPO</name>
<dbReference type="InterPro" id="IPR020843">
    <property type="entry name" value="ER"/>
</dbReference>
<organism evidence="4 5">
    <name type="scientific">Fusarium austroafricanum</name>
    <dbReference type="NCBI Taxonomy" id="2364996"/>
    <lineage>
        <taxon>Eukaryota</taxon>
        <taxon>Fungi</taxon>
        <taxon>Dikarya</taxon>
        <taxon>Ascomycota</taxon>
        <taxon>Pezizomycotina</taxon>
        <taxon>Sordariomycetes</taxon>
        <taxon>Hypocreomycetidae</taxon>
        <taxon>Hypocreales</taxon>
        <taxon>Nectriaceae</taxon>
        <taxon>Fusarium</taxon>
        <taxon>Fusarium concolor species complex</taxon>
    </lineage>
</organism>
<evidence type="ECO:0000256" key="1">
    <source>
        <dbReference type="ARBA" id="ARBA00008072"/>
    </source>
</evidence>
<protein>
    <recommendedName>
        <fullName evidence="3">Enoyl reductase (ER) domain-containing protein</fullName>
    </recommendedName>
</protein>
<dbReference type="Proteomes" id="UP000605986">
    <property type="component" value="Unassembled WGS sequence"/>
</dbReference>
<dbReference type="SUPFAM" id="SSF50129">
    <property type="entry name" value="GroES-like"/>
    <property type="match status" value="1"/>
</dbReference>
<keyword evidence="5" id="KW-1185">Reference proteome</keyword>
<dbReference type="SMART" id="SM00829">
    <property type="entry name" value="PKS_ER"/>
    <property type="match status" value="1"/>
</dbReference>
<dbReference type="SUPFAM" id="SSF51735">
    <property type="entry name" value="NAD(P)-binding Rossmann-fold domains"/>
    <property type="match status" value="1"/>
</dbReference>
<reference evidence="4" key="1">
    <citation type="submission" date="2020-01" db="EMBL/GenBank/DDBJ databases">
        <title>Identification and distribution of gene clusters putatively required for synthesis of sphingolipid metabolism inhibitors in phylogenetically diverse species of the filamentous fungus Fusarium.</title>
        <authorList>
            <person name="Kim H.-S."/>
            <person name="Busman M."/>
            <person name="Brown D.W."/>
            <person name="Divon H."/>
            <person name="Uhlig S."/>
            <person name="Proctor R.H."/>
        </authorList>
    </citation>
    <scope>NUCLEOTIDE SEQUENCE</scope>
    <source>
        <strain evidence="4">NRRL 53441</strain>
    </source>
</reference>